<dbReference type="Gene3D" id="3.40.220.10">
    <property type="entry name" value="Leucine Aminopeptidase, subunit E, domain 1"/>
    <property type="match status" value="1"/>
</dbReference>
<sequence>MMKHVKLHTTIFDTHYKKLGTQLIKDNCNKISLGRYIFKSPDKVHHDVVCFLSQWDFGLIDQNYRNISFHKDTRENRIIWFKQCLERLKELKVKTVGLPAHISCGLGGGDWTAYFQIINNFAKANDINFILYCYGCTVHHPSQIKHTCLMWNELEHLVMHFEEALSHIDHKAVRTKWQEEMKKLEQSDWTSCHTVDISEHARDTCLKLLDDVECKMITGQFHALRHIDQKQAETVLYFGDNSTILGLKVLATEVDNDALLQM</sequence>
<protein>
    <recommendedName>
        <fullName evidence="3">Macro domain-containing protein</fullName>
    </recommendedName>
</protein>
<gene>
    <name evidence="1" type="ORF">MCOR_31368</name>
</gene>
<dbReference type="SUPFAM" id="SSF52949">
    <property type="entry name" value="Macro domain-like"/>
    <property type="match status" value="1"/>
</dbReference>
<proteinExistence type="predicted"/>
<organism evidence="1 2">
    <name type="scientific">Mytilus coruscus</name>
    <name type="common">Sea mussel</name>
    <dbReference type="NCBI Taxonomy" id="42192"/>
    <lineage>
        <taxon>Eukaryota</taxon>
        <taxon>Metazoa</taxon>
        <taxon>Spiralia</taxon>
        <taxon>Lophotrochozoa</taxon>
        <taxon>Mollusca</taxon>
        <taxon>Bivalvia</taxon>
        <taxon>Autobranchia</taxon>
        <taxon>Pteriomorphia</taxon>
        <taxon>Mytilida</taxon>
        <taxon>Mytiloidea</taxon>
        <taxon>Mytilidae</taxon>
        <taxon>Mytilinae</taxon>
        <taxon>Mytilus</taxon>
    </lineage>
</organism>
<evidence type="ECO:0008006" key="3">
    <source>
        <dbReference type="Google" id="ProtNLM"/>
    </source>
</evidence>
<keyword evidence="2" id="KW-1185">Reference proteome</keyword>
<evidence type="ECO:0000313" key="2">
    <source>
        <dbReference type="Proteomes" id="UP000507470"/>
    </source>
</evidence>
<dbReference type="EMBL" id="CACVKT020005661">
    <property type="protein sequence ID" value="CAC5396864.1"/>
    <property type="molecule type" value="Genomic_DNA"/>
</dbReference>
<dbReference type="InterPro" id="IPR043472">
    <property type="entry name" value="Macro_dom-like"/>
</dbReference>
<accession>A0A6J8CP53</accession>
<dbReference type="OrthoDB" id="10266717at2759"/>
<reference evidence="1 2" key="1">
    <citation type="submission" date="2020-06" db="EMBL/GenBank/DDBJ databases">
        <authorList>
            <person name="Li R."/>
            <person name="Bekaert M."/>
        </authorList>
    </citation>
    <scope>NUCLEOTIDE SEQUENCE [LARGE SCALE GENOMIC DNA]</scope>
    <source>
        <strain evidence="2">wild</strain>
    </source>
</reference>
<evidence type="ECO:0000313" key="1">
    <source>
        <dbReference type="EMBL" id="CAC5396864.1"/>
    </source>
</evidence>
<dbReference type="AlphaFoldDB" id="A0A6J8CP53"/>
<name>A0A6J8CP53_MYTCO</name>
<dbReference type="Proteomes" id="UP000507470">
    <property type="component" value="Unassembled WGS sequence"/>
</dbReference>